<keyword evidence="6" id="KW-0813">Transport</keyword>
<name>A0A094INB1_9GAMM</name>
<comment type="subcellular location">
    <subcellularLocation>
        <location evidence="1">Cell membrane</location>
        <topology evidence="1">Multi-pass membrane protein</topology>
    </subcellularLocation>
    <subcellularLocation>
        <location evidence="6">Membrane</location>
        <topology evidence="6">Multi-pass membrane protein</topology>
    </subcellularLocation>
</comment>
<keyword evidence="11" id="KW-0282">Flagellum</keyword>
<comment type="caution">
    <text evidence="11">The sequence shown here is derived from an EMBL/GenBank/DDBJ whole genome shotgun (WGS) entry which is preliminary data.</text>
</comment>
<proteinExistence type="inferred from homology"/>
<dbReference type="GO" id="GO:0017038">
    <property type="term" value="P:protein import"/>
    <property type="evidence" value="ECO:0007669"/>
    <property type="project" value="TreeGrafter"/>
</dbReference>
<dbReference type="InterPro" id="IPR050790">
    <property type="entry name" value="ExbB/TolQ_transport"/>
</dbReference>
<evidence type="ECO:0000256" key="1">
    <source>
        <dbReference type="ARBA" id="ARBA00004651"/>
    </source>
</evidence>
<keyword evidence="12" id="KW-1185">Reference proteome</keyword>
<dbReference type="OrthoDB" id="4045at2"/>
<keyword evidence="6" id="KW-0653">Protein transport</keyword>
<evidence type="ECO:0000256" key="8">
    <source>
        <dbReference type="SAM" id="Phobius"/>
    </source>
</evidence>
<feature type="chain" id="PRO_5001904497" evidence="9">
    <location>
        <begin position="23"/>
        <end position="456"/>
    </location>
</feature>
<feature type="transmembrane region" description="Helical" evidence="8">
    <location>
        <begin position="408"/>
        <end position="430"/>
    </location>
</feature>
<dbReference type="AlphaFoldDB" id="A0A094INB1"/>
<feature type="transmembrane region" description="Helical" evidence="8">
    <location>
        <begin position="367"/>
        <end position="388"/>
    </location>
</feature>
<protein>
    <submittedName>
        <fullName evidence="11">Flagellar motor protein MotA</fullName>
    </submittedName>
</protein>
<evidence type="ECO:0000256" key="3">
    <source>
        <dbReference type="ARBA" id="ARBA00022692"/>
    </source>
</evidence>
<feature type="domain" description="MotA/TolQ/ExbB proton channel" evidence="10">
    <location>
        <begin position="323"/>
        <end position="442"/>
    </location>
</feature>
<dbReference type="PANTHER" id="PTHR30625">
    <property type="entry name" value="PROTEIN TOLQ"/>
    <property type="match status" value="1"/>
</dbReference>
<evidence type="ECO:0000256" key="5">
    <source>
        <dbReference type="ARBA" id="ARBA00023136"/>
    </source>
</evidence>
<keyword evidence="7" id="KW-0175">Coiled coil</keyword>
<dbReference type="eggNOG" id="COG0811">
    <property type="taxonomic scope" value="Bacteria"/>
</dbReference>
<organism evidence="11 12">
    <name type="scientific">Pseudidiomarina atlantica</name>
    <dbReference type="NCBI Taxonomy" id="1517416"/>
    <lineage>
        <taxon>Bacteria</taxon>
        <taxon>Pseudomonadati</taxon>
        <taxon>Pseudomonadota</taxon>
        <taxon>Gammaproteobacteria</taxon>
        <taxon>Alteromonadales</taxon>
        <taxon>Idiomarinaceae</taxon>
        <taxon>Pseudidiomarina</taxon>
    </lineage>
</organism>
<dbReference type="InterPro" id="IPR002898">
    <property type="entry name" value="MotA_ExbB_proton_chnl"/>
</dbReference>
<keyword evidence="4 8" id="KW-1133">Transmembrane helix</keyword>
<evidence type="ECO:0000313" key="11">
    <source>
        <dbReference type="EMBL" id="KFZ28617.1"/>
    </source>
</evidence>
<dbReference type="EMBL" id="JPIN01000007">
    <property type="protein sequence ID" value="KFZ28617.1"/>
    <property type="molecule type" value="Genomic_DNA"/>
</dbReference>
<dbReference type="STRING" id="1517416.IDAT_07660"/>
<feature type="transmembrane region" description="Helical" evidence="8">
    <location>
        <begin position="280"/>
        <end position="300"/>
    </location>
</feature>
<feature type="signal peptide" evidence="9">
    <location>
        <begin position="1"/>
        <end position="22"/>
    </location>
</feature>
<dbReference type="RefSeq" id="WP_034732455.1">
    <property type="nucleotide sequence ID" value="NZ_JPIN01000007.1"/>
</dbReference>
<keyword evidence="2" id="KW-1003">Cell membrane</keyword>
<feature type="coiled-coil region" evidence="7">
    <location>
        <begin position="33"/>
        <end position="92"/>
    </location>
</feature>
<keyword evidence="11" id="KW-0969">Cilium</keyword>
<evidence type="ECO:0000256" key="2">
    <source>
        <dbReference type="ARBA" id="ARBA00022475"/>
    </source>
</evidence>
<keyword evidence="3 8" id="KW-0812">Transmembrane</keyword>
<dbReference type="Proteomes" id="UP000053718">
    <property type="component" value="Unassembled WGS sequence"/>
</dbReference>
<dbReference type="PANTHER" id="PTHR30625:SF11">
    <property type="entry name" value="MOTA_TOLQ_EXBB PROTON CHANNEL DOMAIN-CONTAINING PROTEIN"/>
    <property type="match status" value="1"/>
</dbReference>
<keyword evidence="5 8" id="KW-0472">Membrane</keyword>
<evidence type="ECO:0000256" key="6">
    <source>
        <dbReference type="RuleBase" id="RU004057"/>
    </source>
</evidence>
<dbReference type="GO" id="GO:0005886">
    <property type="term" value="C:plasma membrane"/>
    <property type="evidence" value="ECO:0007669"/>
    <property type="project" value="UniProtKB-SubCell"/>
</dbReference>
<evidence type="ECO:0000259" key="10">
    <source>
        <dbReference type="Pfam" id="PF01618"/>
    </source>
</evidence>
<keyword evidence="11" id="KW-0966">Cell projection</keyword>
<evidence type="ECO:0000256" key="4">
    <source>
        <dbReference type="ARBA" id="ARBA00022989"/>
    </source>
</evidence>
<dbReference type="Pfam" id="PF01618">
    <property type="entry name" value="MotA_ExbB"/>
    <property type="match status" value="1"/>
</dbReference>
<reference evidence="11 12" key="1">
    <citation type="submission" date="2014-06" db="EMBL/GenBank/DDBJ databases">
        <title>Draft genome sequence of Idiomarina sp. MCCC 1A10513.</title>
        <authorList>
            <person name="Du J."/>
            <person name="Lai Q."/>
            <person name="Shao Z."/>
        </authorList>
    </citation>
    <scope>NUCLEOTIDE SEQUENCE [LARGE SCALE GENOMIC DNA]</scope>
    <source>
        <strain evidence="11 12">MCCC 1A10513</strain>
    </source>
</reference>
<accession>A0A094INB1</accession>
<evidence type="ECO:0000256" key="9">
    <source>
        <dbReference type="SAM" id="SignalP"/>
    </source>
</evidence>
<sequence>MNKLVKSLLVATAFSLTMGASAAYAQNESVQEAKTLEELLQLVKENRAESQRINAQREAEFTDARADKQALLNQAKRQLADEKARGERLQTQFSENEIALANKETELQNQLGTLGEIVGVARGAASETIGRIATSIVSSQYPGREDVLESIAEASEVPNIAELEELWLAWLTEMQQSGKVVTFPTEVTLLDGSTEQRDVTRIGVFNLLSDGEYFVYNDQAEEIQPLGRQPEGYILSAAENFLSTESGYEGVYIDPARGQILNLATQKATLEEQYHQGGTVGYVITVVLILGILIAIWKIITLGSEGAKMRAQLKNTGNPSEKNALGRILKVYHDNKNDDVENLELKLDEAIMRETPRIDAGVNIIKIFAAIAPLLGLLGTVIGMIGTFQSITLYGTGDPKIMAGDISMALVTTAMGLIAALPLILIHAVVAGRAKKIVHTLDEQAAGIVAAHAEKE</sequence>
<dbReference type="InterPro" id="IPR017270">
    <property type="entry name" value="MotA/TolQ/ExbB-rel"/>
</dbReference>
<evidence type="ECO:0000256" key="7">
    <source>
        <dbReference type="SAM" id="Coils"/>
    </source>
</evidence>
<evidence type="ECO:0000313" key="12">
    <source>
        <dbReference type="Proteomes" id="UP000053718"/>
    </source>
</evidence>
<comment type="similarity">
    <text evidence="6">Belongs to the exbB/tolQ family.</text>
</comment>
<dbReference type="PIRSF" id="PIRSF037714">
    <property type="entry name" value="TolR"/>
    <property type="match status" value="1"/>
</dbReference>
<gene>
    <name evidence="11" type="ORF">IDAT_07660</name>
</gene>
<keyword evidence="9" id="KW-0732">Signal</keyword>